<dbReference type="Proteomes" id="UP001244490">
    <property type="component" value="Unassembled WGS sequence"/>
</dbReference>
<comment type="caution">
    <text evidence="1">The sequence shown here is derived from an EMBL/GenBank/DDBJ whole genome shotgun (WGS) entry which is preliminary data.</text>
</comment>
<gene>
    <name evidence="1" type="ORF">Q6294_30480</name>
</gene>
<feature type="non-terminal residue" evidence="1">
    <location>
        <position position="89"/>
    </location>
</feature>
<dbReference type="EMBL" id="JAUUIA010000530">
    <property type="protein sequence ID" value="MDP0971271.1"/>
    <property type="molecule type" value="Genomic_DNA"/>
</dbReference>
<reference evidence="1" key="1">
    <citation type="submission" date="2023-07" db="EMBL/GenBank/DDBJ databases">
        <authorList>
            <person name="Peng Z."/>
        </authorList>
    </citation>
    <scope>NUCLEOTIDE SEQUENCE</scope>
    <source>
        <strain evidence="1">KP219</strain>
    </source>
</reference>
<organism evidence="1 2">
    <name type="scientific">Klebsiella pneumoniae</name>
    <dbReference type="NCBI Taxonomy" id="573"/>
    <lineage>
        <taxon>Bacteria</taxon>
        <taxon>Pseudomonadati</taxon>
        <taxon>Pseudomonadota</taxon>
        <taxon>Gammaproteobacteria</taxon>
        <taxon>Enterobacterales</taxon>
        <taxon>Enterobacteriaceae</taxon>
        <taxon>Klebsiella/Raoultella group</taxon>
        <taxon>Klebsiella</taxon>
        <taxon>Klebsiella pneumoniae complex</taxon>
    </lineage>
</organism>
<accession>A0AAW8AR46</accession>
<dbReference type="AlphaFoldDB" id="A0AAW8AR46"/>
<evidence type="ECO:0000313" key="1">
    <source>
        <dbReference type="EMBL" id="MDP0971271.1"/>
    </source>
</evidence>
<name>A0AAW8AR46_KLEPN</name>
<protein>
    <submittedName>
        <fullName evidence="1">Uncharacterized protein</fullName>
    </submittedName>
</protein>
<feature type="non-terminal residue" evidence="1">
    <location>
        <position position="1"/>
    </location>
</feature>
<evidence type="ECO:0000313" key="2">
    <source>
        <dbReference type="Proteomes" id="UP001244490"/>
    </source>
</evidence>
<sequence>LDPKALGLFGPRKIYEWLDEPLRSKFCLPLSDIPLFWRVPEHIGAELSSVMTLAFTYRQPFDVLAALLGSTHEAITTQNRERLAYTSVA</sequence>
<proteinExistence type="predicted"/>
<dbReference type="RefSeq" id="WP_305202408.1">
    <property type="nucleotide sequence ID" value="NZ_JAUUIA010000530.1"/>
</dbReference>